<organism evidence="2 3">
    <name type="scientific">Roseofilum casamattae BLCC-M143</name>
    <dbReference type="NCBI Taxonomy" id="3022442"/>
    <lineage>
        <taxon>Bacteria</taxon>
        <taxon>Bacillati</taxon>
        <taxon>Cyanobacteriota</taxon>
        <taxon>Cyanophyceae</taxon>
        <taxon>Desertifilales</taxon>
        <taxon>Desertifilaceae</taxon>
        <taxon>Roseofilum</taxon>
        <taxon>Roseofilum casamattae</taxon>
    </lineage>
</organism>
<evidence type="ECO:0000313" key="3">
    <source>
        <dbReference type="Proteomes" id="UP001232992"/>
    </source>
</evidence>
<dbReference type="Gene3D" id="3.30.70.1440">
    <property type="entry name" value="Multidrug efflux transporter AcrB pore domain"/>
    <property type="match status" value="1"/>
</dbReference>
<dbReference type="Pfam" id="PF00873">
    <property type="entry name" value="ACR_tran"/>
    <property type="match status" value="1"/>
</dbReference>
<dbReference type="SUPFAM" id="SSF82693">
    <property type="entry name" value="Multidrug efflux transporter AcrB pore domain, PN1, PN2, PC1 and PC2 subdomains"/>
    <property type="match status" value="3"/>
</dbReference>
<feature type="transmembrane region" description="Helical" evidence="1">
    <location>
        <begin position="337"/>
        <end position="359"/>
    </location>
</feature>
<dbReference type="Proteomes" id="UP001232992">
    <property type="component" value="Unassembled WGS sequence"/>
</dbReference>
<feature type="transmembrane region" description="Helical" evidence="1">
    <location>
        <begin position="472"/>
        <end position="495"/>
    </location>
</feature>
<dbReference type="PANTHER" id="PTHR32063:SF0">
    <property type="entry name" value="SWARMING MOTILITY PROTEIN SWRC"/>
    <property type="match status" value="1"/>
</dbReference>
<feature type="transmembrane region" description="Helical" evidence="1">
    <location>
        <begin position="1003"/>
        <end position="1029"/>
    </location>
</feature>
<feature type="transmembrane region" description="Helical" evidence="1">
    <location>
        <begin position="925"/>
        <end position="950"/>
    </location>
</feature>
<sequence>MTQPSFSISAIAIRRHIGTLMLALAVIIVGLFALTQLPVDLLPAIAYPRIGVRVDTPGLSPQVAIDEVTRPLEEGLSATEGVVQVFSETREGRVSLNLYFEPGSDVNQALNDATATLNRTINQLPDDLAPPRIFKFDPSQLPVYEFALTSPQLQGVDLRVFAEQELARELTVVSGVASVDVSGGAREEIQVNLDLKRMTRLGLAIDDVLDTLRDRNLDSSGGRLRQIPTEALTRTIGRFQQASDLLDTTFELDNSRTVYLRDFAKVVDGTETQRVLVSLNGAPAVKVSVQKQPEANTVRVVDAVKARIAELREAGLISENTILTPTLDESQFIRQSIANVAIAGLTGAGLAGFAVLIFLGSLRQTFIVVLAIPLASLAAIILMYIFGLSLNIFSLGGLALGVGIVVDNSIVMLENMVAQQRNSDGSQTPIQQAQQAAQQLESALLASTATNLVAVLPFILIGGFFSLLFNELILTISFSVAASLIVGLTVVPMLAARLGVGLSSRPDGGGGRLRWFNRQFQLATGGYRRILTVVVRGRVVAIALALSILGYGSVHLVSQIPQEILPKISTGQAFLFAQFPPGTNLATNGKVMNAVDGILIEHPETEYAFTTTGGFLFSNLTIANLLRSSSTITLKPNTDVPAFIQAIQQQFSQLNLVKIRLVLFPGRVRGLILNNSPVRGDIDIAISAEDPDILQEAGRQVLNALDEGVALARFRPDADPSQTEVQIRPDWERMAAFGISAQELGDALETTISGSVPTRLQRKNRLVDIRVQFDDRNLNSLDRLRQLPLFVRNNRPISLQDIAILDKGRAPAEIQRINGRSVFLMGGNLSKGASLSEALEQVQSLLNGLELPPGARVLPSVAAQTNEQLQRSLFVLGSLSAFLVFAVMAVQYNSLIDPLVIMLTVPLALAGGILGLYITDTPIGATVLVGGVLLVGIVVNNAIIMVELANQLRAELGLDYRRAILRAAPQRLRPILMTTITTVLGLFPLALGTGRGGEFLQPLGIVVFSGLSLATLLTLFMIPCFYVLLHEDIGEKWLKLPKS</sequence>
<feature type="transmembrane region" description="Helical" evidence="1">
    <location>
        <begin position="899"/>
        <end position="919"/>
    </location>
</feature>
<feature type="transmembrane region" description="Helical" evidence="1">
    <location>
        <begin position="443"/>
        <end position="466"/>
    </location>
</feature>
<dbReference type="PANTHER" id="PTHR32063">
    <property type="match status" value="1"/>
</dbReference>
<evidence type="ECO:0000313" key="2">
    <source>
        <dbReference type="EMBL" id="MDJ1182416.1"/>
    </source>
</evidence>
<reference evidence="2 3" key="1">
    <citation type="submission" date="2023-01" db="EMBL/GenBank/DDBJ databases">
        <title>Novel diversity within Roseofilum (Cyanobacteria; Desertifilaceae) from marine benthic mats with descriptions of four novel species.</title>
        <authorList>
            <person name="Wang Y."/>
            <person name="Berthold D.E."/>
            <person name="Hu J."/>
            <person name="Lefler F.W."/>
            <person name="Laughinghouse H.D. IV."/>
        </authorList>
    </citation>
    <scope>NUCLEOTIDE SEQUENCE [LARGE SCALE GENOMIC DNA]</scope>
    <source>
        <strain evidence="2 3">BLCC-M143</strain>
    </source>
</reference>
<dbReference type="InterPro" id="IPR027463">
    <property type="entry name" value="AcrB_DN_DC_subdom"/>
</dbReference>
<dbReference type="Gene3D" id="3.30.2090.10">
    <property type="entry name" value="Multidrug efflux transporter AcrB TolC docking domain, DN and DC subdomains"/>
    <property type="match status" value="2"/>
</dbReference>
<dbReference type="EMBL" id="JAQOSQ010000002">
    <property type="protein sequence ID" value="MDJ1182416.1"/>
    <property type="molecule type" value="Genomic_DNA"/>
</dbReference>
<proteinExistence type="predicted"/>
<protein>
    <submittedName>
        <fullName evidence="2">Efflux RND transporter permease subunit</fullName>
    </submittedName>
</protein>
<dbReference type="Gene3D" id="3.30.70.1430">
    <property type="entry name" value="Multidrug efflux transporter AcrB pore domain"/>
    <property type="match status" value="2"/>
</dbReference>
<keyword evidence="3" id="KW-1185">Reference proteome</keyword>
<dbReference type="RefSeq" id="WP_283757068.1">
    <property type="nucleotide sequence ID" value="NZ_JAQOSQ010000002.1"/>
</dbReference>
<feature type="transmembrane region" description="Helical" evidence="1">
    <location>
        <begin position="539"/>
        <end position="558"/>
    </location>
</feature>
<feature type="transmembrane region" description="Helical" evidence="1">
    <location>
        <begin position="971"/>
        <end position="991"/>
    </location>
</feature>
<dbReference type="Gene3D" id="1.20.1640.10">
    <property type="entry name" value="Multidrug efflux transporter AcrB transmembrane domain"/>
    <property type="match status" value="2"/>
</dbReference>
<dbReference type="SUPFAM" id="SSF82866">
    <property type="entry name" value="Multidrug efflux transporter AcrB transmembrane domain"/>
    <property type="match status" value="2"/>
</dbReference>
<keyword evidence="1" id="KW-1133">Transmembrane helix</keyword>
<comment type="caution">
    <text evidence="2">The sequence shown here is derived from an EMBL/GenBank/DDBJ whole genome shotgun (WGS) entry which is preliminary data.</text>
</comment>
<evidence type="ECO:0000256" key="1">
    <source>
        <dbReference type="SAM" id="Phobius"/>
    </source>
</evidence>
<gene>
    <name evidence="2" type="ORF">PMH09_04345</name>
</gene>
<feature type="transmembrane region" description="Helical" evidence="1">
    <location>
        <begin position="873"/>
        <end position="892"/>
    </location>
</feature>
<name>A0ABT7BTA8_9CYAN</name>
<dbReference type="Gene3D" id="3.30.70.1320">
    <property type="entry name" value="Multidrug efflux transporter AcrB pore domain like"/>
    <property type="match status" value="1"/>
</dbReference>
<accession>A0ABT7BTA8</accession>
<dbReference type="PRINTS" id="PR00702">
    <property type="entry name" value="ACRIFLAVINRP"/>
</dbReference>
<dbReference type="InterPro" id="IPR001036">
    <property type="entry name" value="Acrflvin-R"/>
</dbReference>
<feature type="transmembrane region" description="Helical" evidence="1">
    <location>
        <begin position="366"/>
        <end position="386"/>
    </location>
</feature>
<feature type="transmembrane region" description="Helical" evidence="1">
    <location>
        <begin position="20"/>
        <end position="39"/>
    </location>
</feature>
<feature type="transmembrane region" description="Helical" evidence="1">
    <location>
        <begin position="392"/>
        <end position="413"/>
    </location>
</feature>
<dbReference type="SUPFAM" id="SSF82714">
    <property type="entry name" value="Multidrug efflux transporter AcrB TolC docking domain, DN and DC subdomains"/>
    <property type="match status" value="2"/>
</dbReference>
<keyword evidence="1" id="KW-0472">Membrane</keyword>
<keyword evidence="1" id="KW-0812">Transmembrane</keyword>